<feature type="compositionally biased region" description="Polar residues" evidence="1">
    <location>
        <begin position="276"/>
        <end position="290"/>
    </location>
</feature>
<evidence type="ECO:0000313" key="4">
    <source>
        <dbReference type="Proteomes" id="UP001500902"/>
    </source>
</evidence>
<dbReference type="RefSeq" id="WP_344886555.1">
    <property type="nucleotide sequence ID" value="NZ_BAAAZP010000116.1"/>
</dbReference>
<dbReference type="Proteomes" id="UP001500902">
    <property type="component" value="Unassembled WGS sequence"/>
</dbReference>
<proteinExistence type="predicted"/>
<dbReference type="InterPro" id="IPR010982">
    <property type="entry name" value="Lambda_DNA-bd_dom_sf"/>
</dbReference>
<comment type="caution">
    <text evidence="3">The sequence shown here is derived from an EMBL/GenBank/DDBJ whole genome shotgun (WGS) entry which is preliminary data.</text>
</comment>
<accession>A0ABP7CGT3</accession>
<dbReference type="Gene3D" id="1.10.260.40">
    <property type="entry name" value="lambda repressor-like DNA-binding domains"/>
    <property type="match status" value="1"/>
</dbReference>
<evidence type="ECO:0000259" key="2">
    <source>
        <dbReference type="PROSITE" id="PS50943"/>
    </source>
</evidence>
<protein>
    <submittedName>
        <fullName evidence="3">Helix-turn-helix domain-containing protein</fullName>
    </submittedName>
</protein>
<feature type="region of interest" description="Disordered" evidence="1">
    <location>
        <begin position="276"/>
        <end position="302"/>
    </location>
</feature>
<keyword evidence="4" id="KW-1185">Reference proteome</keyword>
<dbReference type="Pfam" id="PF17765">
    <property type="entry name" value="MLTR_LBD"/>
    <property type="match status" value="1"/>
</dbReference>
<dbReference type="SMART" id="SM00530">
    <property type="entry name" value="HTH_XRE"/>
    <property type="match status" value="1"/>
</dbReference>
<dbReference type="PANTHER" id="PTHR35010">
    <property type="entry name" value="BLL4672 PROTEIN-RELATED"/>
    <property type="match status" value="1"/>
</dbReference>
<dbReference type="Gene3D" id="3.30.450.180">
    <property type="match status" value="1"/>
</dbReference>
<organism evidence="3 4">
    <name type="scientific">Nonomuraea antimicrobica</name>
    <dbReference type="NCBI Taxonomy" id="561173"/>
    <lineage>
        <taxon>Bacteria</taxon>
        <taxon>Bacillati</taxon>
        <taxon>Actinomycetota</taxon>
        <taxon>Actinomycetes</taxon>
        <taxon>Streptosporangiales</taxon>
        <taxon>Streptosporangiaceae</taxon>
        <taxon>Nonomuraea</taxon>
    </lineage>
</organism>
<dbReference type="InterPro" id="IPR001387">
    <property type="entry name" value="Cro/C1-type_HTH"/>
</dbReference>
<reference evidence="4" key="1">
    <citation type="journal article" date="2019" name="Int. J. Syst. Evol. Microbiol.">
        <title>The Global Catalogue of Microorganisms (GCM) 10K type strain sequencing project: providing services to taxonomists for standard genome sequencing and annotation.</title>
        <authorList>
            <consortium name="The Broad Institute Genomics Platform"/>
            <consortium name="The Broad Institute Genome Sequencing Center for Infectious Disease"/>
            <person name="Wu L."/>
            <person name="Ma J."/>
        </authorList>
    </citation>
    <scope>NUCLEOTIDE SEQUENCE [LARGE SCALE GENOMIC DNA]</scope>
    <source>
        <strain evidence="4">JCM 16904</strain>
    </source>
</reference>
<sequence length="302" mass="33619">MSSESLPGEFGAFLRARRAQLAPEDFGLAGSDSPRKVAGLRREEVAQLAAISVDYYTRLEQGRVQASATVLATLARALRLDDDQQSYLYELAGKTDARPRRRRPAQRVRPAMRRLLDQLTDTPALVLGKRLDILQWNPAATALYIDFSEIPAAQRNYVRLLFTHPVIRGMHRNWAHDARDAVAALRMEAGPDSDDPELARLVGELSVQDADFRTWWAEHRVTSASYGTKQYRHRLVGDLTLDCDTWSSPDGSGQRLMVLTAAPGTPSYDGLRILTSWTSDQSDSRPSGQPSEGGMERGATRR</sequence>
<evidence type="ECO:0000313" key="3">
    <source>
        <dbReference type="EMBL" id="GAA3690290.1"/>
    </source>
</evidence>
<dbReference type="PROSITE" id="PS50943">
    <property type="entry name" value="HTH_CROC1"/>
    <property type="match status" value="1"/>
</dbReference>
<name>A0ABP7CGT3_9ACTN</name>
<dbReference type="PANTHER" id="PTHR35010:SF2">
    <property type="entry name" value="BLL4672 PROTEIN"/>
    <property type="match status" value="1"/>
</dbReference>
<dbReference type="EMBL" id="BAAAZP010000116">
    <property type="protein sequence ID" value="GAA3690290.1"/>
    <property type="molecule type" value="Genomic_DNA"/>
</dbReference>
<dbReference type="InterPro" id="IPR041413">
    <property type="entry name" value="MLTR_LBD"/>
</dbReference>
<evidence type="ECO:0000256" key="1">
    <source>
        <dbReference type="SAM" id="MobiDB-lite"/>
    </source>
</evidence>
<dbReference type="CDD" id="cd00093">
    <property type="entry name" value="HTH_XRE"/>
    <property type="match status" value="1"/>
</dbReference>
<feature type="domain" description="HTH cro/C1-type" evidence="2">
    <location>
        <begin position="35"/>
        <end position="85"/>
    </location>
</feature>
<dbReference type="SUPFAM" id="SSF47413">
    <property type="entry name" value="lambda repressor-like DNA-binding domains"/>
    <property type="match status" value="1"/>
</dbReference>
<dbReference type="Pfam" id="PF13560">
    <property type="entry name" value="HTH_31"/>
    <property type="match status" value="1"/>
</dbReference>
<gene>
    <name evidence="3" type="ORF">GCM10022224_064660</name>
</gene>